<name>A0A7W7IPZ9_9CAUL</name>
<gene>
    <name evidence="2" type="ORF">HNP32_002173</name>
</gene>
<proteinExistence type="predicted"/>
<protein>
    <submittedName>
        <fullName evidence="2">Uncharacterized protein</fullName>
    </submittedName>
</protein>
<sequence length="226" mass="24191">MRAALFVAFLACQTLGLSAAVTTPAAAALQEETREQFMQRCTLAGAETANMESYAEGACAEKWIALNRANPMLDAILSVFVAGTPSALDPADVQRRASIVRWTSPSEGQLSGLKVEVTRTPTTRIIFNWSATGQPIPYDPVEALRVRGAQVYPIGCYALGAGETNGVWRVDAPGHAPFALTVYRREAPTASALSYITVSADAERNLPTLGDLMAAEPDQDWQDCPS</sequence>
<evidence type="ECO:0000256" key="1">
    <source>
        <dbReference type="SAM" id="SignalP"/>
    </source>
</evidence>
<evidence type="ECO:0000313" key="2">
    <source>
        <dbReference type="EMBL" id="MBB4798429.1"/>
    </source>
</evidence>
<feature type="chain" id="PRO_5030893606" evidence="1">
    <location>
        <begin position="20"/>
        <end position="226"/>
    </location>
</feature>
<evidence type="ECO:0000313" key="3">
    <source>
        <dbReference type="Proteomes" id="UP000539957"/>
    </source>
</evidence>
<organism evidence="2 3">
    <name type="scientific">Brevundimonas bullata</name>
    <dbReference type="NCBI Taxonomy" id="13160"/>
    <lineage>
        <taxon>Bacteria</taxon>
        <taxon>Pseudomonadati</taxon>
        <taxon>Pseudomonadota</taxon>
        <taxon>Alphaproteobacteria</taxon>
        <taxon>Caulobacterales</taxon>
        <taxon>Caulobacteraceae</taxon>
        <taxon>Brevundimonas</taxon>
    </lineage>
</organism>
<dbReference type="AlphaFoldDB" id="A0A7W7IPZ9"/>
<dbReference type="EMBL" id="JACHKY010000003">
    <property type="protein sequence ID" value="MBB4798429.1"/>
    <property type="molecule type" value="Genomic_DNA"/>
</dbReference>
<comment type="caution">
    <text evidence="2">The sequence shown here is derived from an EMBL/GenBank/DDBJ whole genome shotgun (WGS) entry which is preliminary data.</text>
</comment>
<dbReference type="RefSeq" id="WP_184269873.1">
    <property type="nucleotide sequence ID" value="NZ_JACHKY010000003.1"/>
</dbReference>
<keyword evidence="3" id="KW-1185">Reference proteome</keyword>
<dbReference type="Proteomes" id="UP000539957">
    <property type="component" value="Unassembled WGS sequence"/>
</dbReference>
<reference evidence="2 3" key="1">
    <citation type="submission" date="2020-08" db="EMBL/GenBank/DDBJ databases">
        <title>Functional genomics of gut bacteria from endangered species of beetles.</title>
        <authorList>
            <person name="Carlos-Shanley C."/>
        </authorList>
    </citation>
    <scope>NUCLEOTIDE SEQUENCE [LARGE SCALE GENOMIC DNA]</scope>
    <source>
        <strain evidence="2 3">S00123</strain>
    </source>
</reference>
<feature type="signal peptide" evidence="1">
    <location>
        <begin position="1"/>
        <end position="19"/>
    </location>
</feature>
<keyword evidence="1" id="KW-0732">Signal</keyword>
<accession>A0A7W7IPZ9</accession>